<dbReference type="SUPFAM" id="SSF53850">
    <property type="entry name" value="Periplasmic binding protein-like II"/>
    <property type="match status" value="1"/>
</dbReference>
<dbReference type="Proteomes" id="UP000053370">
    <property type="component" value="Unassembled WGS sequence"/>
</dbReference>
<dbReference type="SMART" id="SM00062">
    <property type="entry name" value="PBPb"/>
    <property type="match status" value="1"/>
</dbReference>
<dbReference type="OrthoDB" id="9774451at2"/>
<dbReference type="STRING" id="1678840.ATC1_13810"/>
<sequence length="266" mass="29508">MKKNSFALFALLLAAVVLFSFTSVFADGKTTFVVGFDQDFPPYGFVGEDGEFTGYDLEMAAAAAELMGLEVVYQPIAWDSKDMELDSGTIDCIWNGFTINGREDKYEWTEAYKDAGQVILVKADSDIEKLEDLAGKIVAVQTDSSALEALESDDYKDLVAEFKDLLVVAQYNTAFMDLEAGAVDAIAMDLDVANFQIQGKEDQYRILDEMLQAEQYGVGFKLGNTELRDKVQSALEDLVESGKFAEISEKWFQYDSCVLSVCKDTK</sequence>
<protein>
    <submittedName>
        <fullName evidence="5">ABC-type amino acid transport/signal transduction system, periplasmic component</fullName>
    </submittedName>
</protein>
<feature type="chain" id="PRO_5006633002" evidence="2">
    <location>
        <begin position="27"/>
        <end position="266"/>
    </location>
</feature>
<feature type="domain" description="Ionotropic glutamate receptor C-terminal" evidence="4">
    <location>
        <begin position="31"/>
        <end position="254"/>
    </location>
</feature>
<proteinExistence type="predicted"/>
<evidence type="ECO:0000256" key="1">
    <source>
        <dbReference type="ARBA" id="ARBA00022729"/>
    </source>
</evidence>
<feature type="signal peptide" evidence="2">
    <location>
        <begin position="1"/>
        <end position="26"/>
    </location>
</feature>
<evidence type="ECO:0000259" key="4">
    <source>
        <dbReference type="SMART" id="SM00079"/>
    </source>
</evidence>
<evidence type="ECO:0000256" key="2">
    <source>
        <dbReference type="SAM" id="SignalP"/>
    </source>
</evidence>
<evidence type="ECO:0000313" key="6">
    <source>
        <dbReference type="Proteomes" id="UP000053370"/>
    </source>
</evidence>
<evidence type="ECO:0000259" key="3">
    <source>
        <dbReference type="SMART" id="SM00062"/>
    </source>
</evidence>
<evidence type="ECO:0000313" key="5">
    <source>
        <dbReference type="EMBL" id="GAP40829.1"/>
    </source>
</evidence>
<reference evidence="5" key="1">
    <citation type="journal article" date="2015" name="Genome Announc.">
        <title>Draft Genome Sequence of Anaerolineae Strain TC1, a Novel Isolate from a Methanogenic Wastewater Treatment System.</title>
        <authorList>
            <person name="Matsuura N."/>
            <person name="Tourlousse D.M."/>
            <person name="Sun L."/>
            <person name="Toyonaga M."/>
            <person name="Kuroda K."/>
            <person name="Ohashi A."/>
            <person name="Cruz R."/>
            <person name="Yamaguchi T."/>
            <person name="Sekiguchi Y."/>
        </authorList>
    </citation>
    <scope>NUCLEOTIDE SEQUENCE [LARGE SCALE GENOMIC DNA]</scope>
    <source>
        <strain evidence="5">TC1</strain>
    </source>
</reference>
<keyword evidence="6" id="KW-1185">Reference proteome</keyword>
<name>A0A0S7BKM1_9CHLR</name>
<dbReference type="SMART" id="SM00079">
    <property type="entry name" value="PBPe"/>
    <property type="match status" value="1"/>
</dbReference>
<dbReference type="GO" id="GO:0015276">
    <property type="term" value="F:ligand-gated monoatomic ion channel activity"/>
    <property type="evidence" value="ECO:0007669"/>
    <property type="project" value="InterPro"/>
</dbReference>
<dbReference type="Gene3D" id="3.40.190.10">
    <property type="entry name" value="Periplasmic binding protein-like II"/>
    <property type="match status" value="2"/>
</dbReference>
<organism evidence="5">
    <name type="scientific">Flexilinea flocculi</name>
    <dbReference type="NCBI Taxonomy" id="1678840"/>
    <lineage>
        <taxon>Bacteria</taxon>
        <taxon>Bacillati</taxon>
        <taxon>Chloroflexota</taxon>
        <taxon>Anaerolineae</taxon>
        <taxon>Anaerolineales</taxon>
        <taxon>Anaerolineaceae</taxon>
        <taxon>Flexilinea</taxon>
    </lineage>
</organism>
<keyword evidence="1 2" id="KW-0732">Signal</keyword>
<dbReference type="PANTHER" id="PTHR35936">
    <property type="entry name" value="MEMBRANE-BOUND LYTIC MUREIN TRANSGLYCOSYLASE F"/>
    <property type="match status" value="1"/>
</dbReference>
<dbReference type="PANTHER" id="PTHR35936:SF19">
    <property type="entry name" value="AMINO-ACID-BINDING PROTEIN YXEM-RELATED"/>
    <property type="match status" value="1"/>
</dbReference>
<dbReference type="InterPro" id="IPR001638">
    <property type="entry name" value="Solute-binding_3/MltF_N"/>
</dbReference>
<dbReference type="GO" id="GO:0016020">
    <property type="term" value="C:membrane"/>
    <property type="evidence" value="ECO:0007669"/>
    <property type="project" value="InterPro"/>
</dbReference>
<feature type="domain" description="Solute-binding protein family 3/N-terminal" evidence="3">
    <location>
        <begin position="31"/>
        <end position="255"/>
    </location>
</feature>
<dbReference type="InterPro" id="IPR001320">
    <property type="entry name" value="Iontro_rcpt_C"/>
</dbReference>
<dbReference type="Pfam" id="PF00497">
    <property type="entry name" value="SBP_bac_3"/>
    <property type="match status" value="1"/>
</dbReference>
<dbReference type="AlphaFoldDB" id="A0A0S7BKM1"/>
<dbReference type="EMBL" id="DF968181">
    <property type="protein sequence ID" value="GAP40829.1"/>
    <property type="molecule type" value="Genomic_DNA"/>
</dbReference>
<gene>
    <name evidence="5" type="ORF">ATC1_13810</name>
</gene>
<dbReference type="RefSeq" id="WP_062280809.1">
    <property type="nucleotide sequence ID" value="NZ_DF968181.1"/>
</dbReference>
<accession>A0A0S7BKM1</accession>